<feature type="compositionally biased region" description="Low complexity" evidence="1">
    <location>
        <begin position="285"/>
        <end position="296"/>
    </location>
</feature>
<sequence>MANNDDRYRLQATGLRALGYSKQRTKAFLPLTKILFRIIKSQRTSFLLTSGSVEWTTGTTTIQNITNDQFLEEVEGELNGQEKVDGGAGKKLLIWTCSLLSSVLVALSCLDWLCVQINCNPSLTPKNNGRNMFELDLASVRKVATTIHDGLRCTLKMIAFVIRALGVCLTVLEEVEGWNVQLPATIIIILFGLNEDNGDGDNGINNEGGGLLRRDMVDLPRLREATIVLLDRLHYWMRIITFLLKISGGFLSALEGVEGLNGRVAAGANRYIRNDANDGDEENEGGNNDGNTVNDVGNEEEDTDGEGHGGEVVEEEGNNGGNDDGNTVDDVVKKEEDIDGEGHGDEVGEERDEL</sequence>
<evidence type="ECO:0000313" key="2">
    <source>
        <dbReference type="EMBL" id="THU96903.1"/>
    </source>
</evidence>
<protein>
    <submittedName>
        <fullName evidence="2">Uncharacterized protein</fullName>
    </submittedName>
</protein>
<feature type="compositionally biased region" description="Basic and acidic residues" evidence="1">
    <location>
        <begin position="330"/>
        <end position="346"/>
    </location>
</feature>
<organism evidence="2 3">
    <name type="scientific">Dendrothele bispora (strain CBS 962.96)</name>
    <dbReference type="NCBI Taxonomy" id="1314807"/>
    <lineage>
        <taxon>Eukaryota</taxon>
        <taxon>Fungi</taxon>
        <taxon>Dikarya</taxon>
        <taxon>Basidiomycota</taxon>
        <taxon>Agaricomycotina</taxon>
        <taxon>Agaricomycetes</taxon>
        <taxon>Agaricomycetidae</taxon>
        <taxon>Agaricales</taxon>
        <taxon>Agaricales incertae sedis</taxon>
        <taxon>Dendrothele</taxon>
    </lineage>
</organism>
<evidence type="ECO:0000313" key="3">
    <source>
        <dbReference type="Proteomes" id="UP000297245"/>
    </source>
</evidence>
<accession>A0A4S8M594</accession>
<reference evidence="2 3" key="1">
    <citation type="journal article" date="2019" name="Nat. Ecol. Evol.">
        <title>Megaphylogeny resolves global patterns of mushroom evolution.</title>
        <authorList>
            <person name="Varga T."/>
            <person name="Krizsan K."/>
            <person name="Foldi C."/>
            <person name="Dima B."/>
            <person name="Sanchez-Garcia M."/>
            <person name="Sanchez-Ramirez S."/>
            <person name="Szollosi G.J."/>
            <person name="Szarkandi J.G."/>
            <person name="Papp V."/>
            <person name="Albert L."/>
            <person name="Andreopoulos W."/>
            <person name="Angelini C."/>
            <person name="Antonin V."/>
            <person name="Barry K.W."/>
            <person name="Bougher N.L."/>
            <person name="Buchanan P."/>
            <person name="Buyck B."/>
            <person name="Bense V."/>
            <person name="Catcheside P."/>
            <person name="Chovatia M."/>
            <person name="Cooper J."/>
            <person name="Damon W."/>
            <person name="Desjardin D."/>
            <person name="Finy P."/>
            <person name="Geml J."/>
            <person name="Haridas S."/>
            <person name="Hughes K."/>
            <person name="Justo A."/>
            <person name="Karasinski D."/>
            <person name="Kautmanova I."/>
            <person name="Kiss B."/>
            <person name="Kocsube S."/>
            <person name="Kotiranta H."/>
            <person name="LaButti K.M."/>
            <person name="Lechner B.E."/>
            <person name="Liimatainen K."/>
            <person name="Lipzen A."/>
            <person name="Lukacs Z."/>
            <person name="Mihaltcheva S."/>
            <person name="Morgado L.N."/>
            <person name="Niskanen T."/>
            <person name="Noordeloos M.E."/>
            <person name="Ohm R.A."/>
            <person name="Ortiz-Santana B."/>
            <person name="Ovrebo C."/>
            <person name="Racz N."/>
            <person name="Riley R."/>
            <person name="Savchenko A."/>
            <person name="Shiryaev A."/>
            <person name="Soop K."/>
            <person name="Spirin V."/>
            <person name="Szebenyi C."/>
            <person name="Tomsovsky M."/>
            <person name="Tulloss R.E."/>
            <person name="Uehling J."/>
            <person name="Grigoriev I.V."/>
            <person name="Vagvolgyi C."/>
            <person name="Papp T."/>
            <person name="Martin F.M."/>
            <person name="Miettinen O."/>
            <person name="Hibbett D.S."/>
            <person name="Nagy L.G."/>
        </authorList>
    </citation>
    <scope>NUCLEOTIDE SEQUENCE [LARGE SCALE GENOMIC DNA]</scope>
    <source>
        <strain evidence="2 3">CBS 962.96</strain>
    </source>
</reference>
<name>A0A4S8M594_DENBC</name>
<keyword evidence="3" id="KW-1185">Reference proteome</keyword>
<dbReference type="Proteomes" id="UP000297245">
    <property type="component" value="Unassembled WGS sequence"/>
</dbReference>
<gene>
    <name evidence="2" type="ORF">K435DRAFT_858160</name>
</gene>
<proteinExistence type="predicted"/>
<feature type="region of interest" description="Disordered" evidence="1">
    <location>
        <begin position="275"/>
        <end position="354"/>
    </location>
</feature>
<dbReference type="AlphaFoldDB" id="A0A4S8M594"/>
<evidence type="ECO:0000256" key="1">
    <source>
        <dbReference type="SAM" id="MobiDB-lite"/>
    </source>
</evidence>
<dbReference type="EMBL" id="ML179167">
    <property type="protein sequence ID" value="THU96903.1"/>
    <property type="molecule type" value="Genomic_DNA"/>
</dbReference>